<organism evidence="1">
    <name type="scientific">Cacopsylla melanoneura</name>
    <dbReference type="NCBI Taxonomy" id="428564"/>
    <lineage>
        <taxon>Eukaryota</taxon>
        <taxon>Metazoa</taxon>
        <taxon>Ecdysozoa</taxon>
        <taxon>Arthropoda</taxon>
        <taxon>Hexapoda</taxon>
        <taxon>Insecta</taxon>
        <taxon>Pterygota</taxon>
        <taxon>Neoptera</taxon>
        <taxon>Paraneoptera</taxon>
        <taxon>Hemiptera</taxon>
        <taxon>Sternorrhyncha</taxon>
        <taxon>Psylloidea</taxon>
        <taxon>Psyllidae</taxon>
        <taxon>Psyllinae</taxon>
        <taxon>Cacopsylla</taxon>
    </lineage>
</organism>
<name>A0A8D8TSP4_9HEMI</name>
<dbReference type="GO" id="GO:0006364">
    <property type="term" value="P:rRNA processing"/>
    <property type="evidence" value="ECO:0007669"/>
    <property type="project" value="InterPro"/>
</dbReference>
<proteinExistence type="predicted"/>
<dbReference type="InterPro" id="IPR000238">
    <property type="entry name" value="RbfA"/>
</dbReference>
<dbReference type="InterPro" id="IPR039212">
    <property type="entry name" value="RBFA_mitochondrial"/>
</dbReference>
<dbReference type="Pfam" id="PF02033">
    <property type="entry name" value="RBFA"/>
    <property type="match status" value="1"/>
</dbReference>
<protein>
    <submittedName>
        <fullName evidence="1">Ribosome-binding factor A, mitochondrial</fullName>
    </submittedName>
</protein>
<dbReference type="InterPro" id="IPR023799">
    <property type="entry name" value="RbfA_dom_sf"/>
</dbReference>
<reference evidence="1" key="1">
    <citation type="submission" date="2021-05" db="EMBL/GenBank/DDBJ databases">
        <authorList>
            <person name="Alioto T."/>
            <person name="Alioto T."/>
            <person name="Gomez Garrido J."/>
        </authorList>
    </citation>
    <scope>NUCLEOTIDE SEQUENCE</scope>
</reference>
<dbReference type="InterPro" id="IPR015946">
    <property type="entry name" value="KH_dom-like_a/b"/>
</dbReference>
<sequence>MVEKMCSTILKQKLCFIQRNLFHTNAIHWQTSRQLINTFIKMSATFEKNKANDDKYSAVNGPQPKVAVKFIVLETRFVRRENVVNKLFMSHITDILSSGNLSENLGIVGKGVEISKVQVSPDFNILYIFWTANEREPDNEIQEFLDSCVPPIRKGLSDLRIVRNVPKICFLKHTVRSKLADINKLFSKADYGEDFMPMYPSLLNADHMKLSNPIVLEKLTLEDLNEMPVMRNDTLRIDHTNIMKSIEKIIQKSKAPHTKTEAGTPLILGYSEVPPLKELQSNRTPPVSYAEYVKIIKSQKKMLGLKLRKQKLSKLIKQETELSEKLSRFRRGKDFWQ</sequence>
<dbReference type="EMBL" id="HBUF01121390">
    <property type="protein sequence ID" value="CAG6642229.1"/>
    <property type="molecule type" value="Transcribed_RNA"/>
</dbReference>
<dbReference type="SUPFAM" id="SSF89919">
    <property type="entry name" value="Ribosome-binding factor A, RbfA"/>
    <property type="match status" value="1"/>
</dbReference>
<dbReference type="AlphaFoldDB" id="A0A8D8TSP4"/>
<dbReference type="Gene3D" id="3.30.300.20">
    <property type="match status" value="1"/>
</dbReference>
<dbReference type="PANTHER" id="PTHR14725:SF0">
    <property type="entry name" value="RIBOSOME-BINDING FACTOR A, MITOCHONDRIAL-RELATED"/>
    <property type="match status" value="1"/>
</dbReference>
<dbReference type="PANTHER" id="PTHR14725">
    <property type="entry name" value="RIBOSOME-BINDING FACTOR A, MITOCHONDRIAL-RELATED"/>
    <property type="match status" value="1"/>
</dbReference>
<dbReference type="EMBL" id="HBUF01303000">
    <property type="protein sequence ID" value="CAG6691492.1"/>
    <property type="molecule type" value="Transcribed_RNA"/>
</dbReference>
<accession>A0A8D8TSP4</accession>
<evidence type="ECO:0000313" key="1">
    <source>
        <dbReference type="EMBL" id="CAG6691492.1"/>
    </source>
</evidence>